<feature type="transmembrane region" description="Helical" evidence="2">
    <location>
        <begin position="12"/>
        <end position="38"/>
    </location>
</feature>
<proteinExistence type="predicted"/>
<feature type="region of interest" description="Disordered" evidence="1">
    <location>
        <begin position="178"/>
        <end position="234"/>
    </location>
</feature>
<dbReference type="EMBL" id="VRSV01000001">
    <property type="protein sequence ID" value="TXK12508.1"/>
    <property type="molecule type" value="Genomic_DNA"/>
</dbReference>
<dbReference type="OrthoDB" id="3637276at2"/>
<sequence length="234" mass="24464">MYSEYSDSGAAYLALLLILIPIILIFSLIFYVIGAFFLMKVFDKAGVQGKWRAWVPVYNTMVLGKLGDLSPWVVLGAVVATGVLGQIPVIGWIFSIVAIVVVVMYSWRVGLKLGKDWYYLLLFLIPGIGALIWLGILAFGSSRWNPNIPPSPWANTFLADKTVWQGIPVQPGAAAGPAGYAGSGPAAPGSYPPPPAGYTPPAPGGSTPPPPAPDGPAAPGGPGEPPTAPDAPRS</sequence>
<dbReference type="Proteomes" id="UP000321034">
    <property type="component" value="Unassembled WGS sequence"/>
</dbReference>
<protein>
    <submittedName>
        <fullName evidence="3">Large exoprotein</fullName>
    </submittedName>
</protein>
<accession>A0A5C8I058</accession>
<evidence type="ECO:0000313" key="3">
    <source>
        <dbReference type="EMBL" id="TXK12508.1"/>
    </source>
</evidence>
<name>A0A5C8I058_9MICO</name>
<feature type="compositionally biased region" description="Pro residues" evidence="1">
    <location>
        <begin position="190"/>
        <end position="216"/>
    </location>
</feature>
<feature type="transmembrane region" description="Helical" evidence="2">
    <location>
        <begin position="72"/>
        <end position="105"/>
    </location>
</feature>
<keyword evidence="2" id="KW-1133">Transmembrane helix</keyword>
<keyword evidence="2" id="KW-0812">Transmembrane</keyword>
<feature type="compositionally biased region" description="Pro residues" evidence="1">
    <location>
        <begin position="222"/>
        <end position="234"/>
    </location>
</feature>
<keyword evidence="4" id="KW-1185">Reference proteome</keyword>
<reference evidence="3 4" key="1">
    <citation type="submission" date="2019-08" db="EMBL/GenBank/DDBJ databases">
        <authorList>
            <person name="Dong K."/>
        </authorList>
    </citation>
    <scope>NUCLEOTIDE SEQUENCE [LARGE SCALE GENOMIC DNA]</scope>
    <source>
        <strain evidence="3 4">JCM14558</strain>
    </source>
</reference>
<comment type="caution">
    <text evidence="3">The sequence shown here is derived from an EMBL/GenBank/DDBJ whole genome shotgun (WGS) entry which is preliminary data.</text>
</comment>
<feature type="compositionally biased region" description="Low complexity" evidence="1">
    <location>
        <begin position="178"/>
        <end position="189"/>
    </location>
</feature>
<evidence type="ECO:0000313" key="4">
    <source>
        <dbReference type="Proteomes" id="UP000321034"/>
    </source>
</evidence>
<dbReference type="AlphaFoldDB" id="A0A5C8I058"/>
<dbReference type="RefSeq" id="WP_147893231.1">
    <property type="nucleotide sequence ID" value="NZ_BAAANR010000001.1"/>
</dbReference>
<evidence type="ECO:0000256" key="1">
    <source>
        <dbReference type="SAM" id="MobiDB-lite"/>
    </source>
</evidence>
<feature type="transmembrane region" description="Helical" evidence="2">
    <location>
        <begin position="117"/>
        <end position="139"/>
    </location>
</feature>
<keyword evidence="2" id="KW-0472">Membrane</keyword>
<evidence type="ECO:0000256" key="2">
    <source>
        <dbReference type="SAM" id="Phobius"/>
    </source>
</evidence>
<gene>
    <name evidence="3" type="ORF">FVP77_03260</name>
</gene>
<organism evidence="3 4">
    <name type="scientific">Microbacterium hatanonis</name>
    <dbReference type="NCBI Taxonomy" id="404366"/>
    <lineage>
        <taxon>Bacteria</taxon>
        <taxon>Bacillati</taxon>
        <taxon>Actinomycetota</taxon>
        <taxon>Actinomycetes</taxon>
        <taxon>Micrococcales</taxon>
        <taxon>Microbacteriaceae</taxon>
        <taxon>Microbacterium</taxon>
    </lineage>
</organism>